<sequence length="37" mass="4368">MGMQAHTHTHTHTHRNTHTHQIVHFEPLLYVARLQGE</sequence>
<reference evidence="2" key="1">
    <citation type="submission" date="2014-11" db="EMBL/GenBank/DDBJ databases">
        <authorList>
            <person name="Amaro Gonzalez C."/>
        </authorList>
    </citation>
    <scope>NUCLEOTIDE SEQUENCE</scope>
</reference>
<protein>
    <submittedName>
        <fullName evidence="2">Uncharacterized protein</fullName>
    </submittedName>
</protein>
<proteinExistence type="predicted"/>
<evidence type="ECO:0000313" key="2">
    <source>
        <dbReference type="EMBL" id="JAH10925.1"/>
    </source>
</evidence>
<accession>A0A0E9Q3L7</accession>
<name>A0A0E9Q3L7_ANGAN</name>
<evidence type="ECO:0000256" key="1">
    <source>
        <dbReference type="SAM" id="MobiDB-lite"/>
    </source>
</evidence>
<feature type="compositionally biased region" description="Basic residues" evidence="1">
    <location>
        <begin position="7"/>
        <end position="18"/>
    </location>
</feature>
<reference evidence="2" key="2">
    <citation type="journal article" date="2015" name="Fish Shellfish Immunol.">
        <title>Early steps in the European eel (Anguilla anguilla)-Vibrio vulnificus interaction in the gills: Role of the RtxA13 toxin.</title>
        <authorList>
            <person name="Callol A."/>
            <person name="Pajuelo D."/>
            <person name="Ebbesson L."/>
            <person name="Teles M."/>
            <person name="MacKenzie S."/>
            <person name="Amaro C."/>
        </authorList>
    </citation>
    <scope>NUCLEOTIDE SEQUENCE</scope>
</reference>
<feature type="region of interest" description="Disordered" evidence="1">
    <location>
        <begin position="1"/>
        <end position="20"/>
    </location>
</feature>
<organism evidence="2">
    <name type="scientific">Anguilla anguilla</name>
    <name type="common">European freshwater eel</name>
    <name type="synonym">Muraena anguilla</name>
    <dbReference type="NCBI Taxonomy" id="7936"/>
    <lineage>
        <taxon>Eukaryota</taxon>
        <taxon>Metazoa</taxon>
        <taxon>Chordata</taxon>
        <taxon>Craniata</taxon>
        <taxon>Vertebrata</taxon>
        <taxon>Euteleostomi</taxon>
        <taxon>Actinopterygii</taxon>
        <taxon>Neopterygii</taxon>
        <taxon>Teleostei</taxon>
        <taxon>Anguilliformes</taxon>
        <taxon>Anguillidae</taxon>
        <taxon>Anguilla</taxon>
    </lineage>
</organism>
<dbReference type="AlphaFoldDB" id="A0A0E9Q3L7"/>
<dbReference type="EMBL" id="GBXM01097652">
    <property type="protein sequence ID" value="JAH10925.1"/>
    <property type="molecule type" value="Transcribed_RNA"/>
</dbReference>